<feature type="domain" description="Band 7" evidence="2">
    <location>
        <begin position="68"/>
        <end position="225"/>
    </location>
</feature>
<dbReference type="CDD" id="cd08829">
    <property type="entry name" value="SPFH_paraslipin"/>
    <property type="match status" value="1"/>
</dbReference>
<dbReference type="PANTHER" id="PTHR43327">
    <property type="entry name" value="STOMATIN-LIKE PROTEIN 2, MITOCHONDRIAL"/>
    <property type="match status" value="1"/>
</dbReference>
<dbReference type="AlphaFoldDB" id="A0A9D5H9V0"/>
<reference evidence="3" key="2">
    <citation type="journal article" date="2022" name="Hortic Res">
        <title>The genome of Dioscorea zingiberensis sheds light on the biosynthesis, origin and evolution of the medicinally important diosgenin saponins.</title>
        <authorList>
            <person name="Li Y."/>
            <person name="Tan C."/>
            <person name="Li Z."/>
            <person name="Guo J."/>
            <person name="Li S."/>
            <person name="Chen X."/>
            <person name="Wang C."/>
            <person name="Dai X."/>
            <person name="Yang H."/>
            <person name="Song W."/>
            <person name="Hou L."/>
            <person name="Xu J."/>
            <person name="Tong Z."/>
            <person name="Xu A."/>
            <person name="Yuan X."/>
            <person name="Wang W."/>
            <person name="Yang Q."/>
            <person name="Chen L."/>
            <person name="Sun Z."/>
            <person name="Wang K."/>
            <person name="Pan B."/>
            <person name="Chen J."/>
            <person name="Bao Y."/>
            <person name="Liu F."/>
            <person name="Qi X."/>
            <person name="Gang D.R."/>
            <person name="Wen J."/>
            <person name="Li J."/>
        </authorList>
    </citation>
    <scope>NUCLEOTIDE SEQUENCE</scope>
    <source>
        <strain evidence="3">Dzin_1.0</strain>
    </source>
</reference>
<dbReference type="InterPro" id="IPR001107">
    <property type="entry name" value="Band_7"/>
</dbReference>
<dbReference type="EMBL" id="JAGGNH010000007">
    <property type="protein sequence ID" value="KAJ0968537.1"/>
    <property type="molecule type" value="Genomic_DNA"/>
</dbReference>
<dbReference type="Gene3D" id="3.30.479.30">
    <property type="entry name" value="Band 7 domain"/>
    <property type="match status" value="1"/>
</dbReference>
<reference evidence="3" key="1">
    <citation type="submission" date="2021-03" db="EMBL/GenBank/DDBJ databases">
        <authorList>
            <person name="Li Z."/>
            <person name="Yang C."/>
        </authorList>
    </citation>
    <scope>NUCLEOTIDE SEQUENCE</scope>
    <source>
        <strain evidence="3">Dzin_1.0</strain>
        <tissue evidence="3">Leaf</tissue>
    </source>
</reference>
<accession>A0A9D5H9V0</accession>
<dbReference type="InterPro" id="IPR036013">
    <property type="entry name" value="Band_7/SPFH_dom_sf"/>
</dbReference>
<dbReference type="PRINTS" id="PR00721">
    <property type="entry name" value="STOMATIN"/>
</dbReference>
<dbReference type="SUPFAM" id="SSF117892">
    <property type="entry name" value="Band 7/SPFH domain"/>
    <property type="match status" value="1"/>
</dbReference>
<dbReference type="InterPro" id="IPR001972">
    <property type="entry name" value="Stomatin_HflK_fam"/>
</dbReference>
<protein>
    <recommendedName>
        <fullName evidence="2">Band 7 domain-containing protein</fullName>
    </recommendedName>
</protein>
<dbReference type="Proteomes" id="UP001085076">
    <property type="component" value="Miscellaneous, Linkage group lg07"/>
</dbReference>
<sequence length="346" mass="38700">MLRAASIQRSLRSSLSSSIAGEEFVRSRLAPLPLLLSRNFFGGRFPFLGGRSPDDFPRYEPAPLPKNWGLCIVPPKEVYVVERFGQYFQTLKYGIHFLVPLVDHIAYVHALKEKLIHFPQSAFTKDKVDIRINGILFIKVVDPIRASYEVENPIDAIIQLARTTLRSHLVKMTLLEILVEMNAADKNIVKSINEAASDWGLQCIRLQIRDISAPPGVKEAMEIEVVAEITSRTQLLKLERERQAQIQVDEKKKITVILASQAKMMARVYRAHGEAEAVHAKMKAATEGLHSLLSVIPKNEGSEAPRIKMICFFGGSFYSVAYVGGAVSKWLSKLSTSCKALICNKI</sequence>
<evidence type="ECO:0000313" key="4">
    <source>
        <dbReference type="Proteomes" id="UP001085076"/>
    </source>
</evidence>
<dbReference type="GO" id="GO:0007005">
    <property type="term" value="P:mitochondrion organization"/>
    <property type="evidence" value="ECO:0007669"/>
    <property type="project" value="TreeGrafter"/>
</dbReference>
<gene>
    <name evidence="3" type="ORF">J5N97_025454</name>
</gene>
<proteinExistence type="predicted"/>
<evidence type="ECO:0000259" key="2">
    <source>
        <dbReference type="SMART" id="SM00244"/>
    </source>
</evidence>
<keyword evidence="1" id="KW-0449">Lipoprotein</keyword>
<evidence type="ECO:0000256" key="1">
    <source>
        <dbReference type="ARBA" id="ARBA00023288"/>
    </source>
</evidence>
<comment type="caution">
    <text evidence="3">The sequence shown here is derived from an EMBL/GenBank/DDBJ whole genome shotgun (WGS) entry which is preliminary data.</text>
</comment>
<dbReference type="OrthoDB" id="434619at2759"/>
<organism evidence="3 4">
    <name type="scientific">Dioscorea zingiberensis</name>
    <dbReference type="NCBI Taxonomy" id="325984"/>
    <lineage>
        <taxon>Eukaryota</taxon>
        <taxon>Viridiplantae</taxon>
        <taxon>Streptophyta</taxon>
        <taxon>Embryophyta</taxon>
        <taxon>Tracheophyta</taxon>
        <taxon>Spermatophyta</taxon>
        <taxon>Magnoliopsida</taxon>
        <taxon>Liliopsida</taxon>
        <taxon>Dioscoreales</taxon>
        <taxon>Dioscoreaceae</taxon>
        <taxon>Dioscorea</taxon>
    </lineage>
</organism>
<dbReference type="GO" id="GO:0005739">
    <property type="term" value="C:mitochondrion"/>
    <property type="evidence" value="ECO:0007669"/>
    <property type="project" value="TreeGrafter"/>
</dbReference>
<evidence type="ECO:0000313" key="3">
    <source>
        <dbReference type="EMBL" id="KAJ0968537.1"/>
    </source>
</evidence>
<dbReference type="PANTHER" id="PTHR43327:SF10">
    <property type="entry name" value="STOMATIN-LIKE PROTEIN 2, MITOCHONDRIAL"/>
    <property type="match status" value="1"/>
</dbReference>
<dbReference type="GO" id="GO:0016020">
    <property type="term" value="C:membrane"/>
    <property type="evidence" value="ECO:0007669"/>
    <property type="project" value="InterPro"/>
</dbReference>
<keyword evidence="4" id="KW-1185">Reference proteome</keyword>
<dbReference type="InterPro" id="IPR050710">
    <property type="entry name" value="Band7/mec-2_domain"/>
</dbReference>
<dbReference type="SMART" id="SM00244">
    <property type="entry name" value="PHB"/>
    <property type="match status" value="1"/>
</dbReference>
<name>A0A9D5H9V0_9LILI</name>
<dbReference type="Pfam" id="PF01145">
    <property type="entry name" value="Band_7"/>
    <property type="match status" value="1"/>
</dbReference>